<evidence type="ECO:0000313" key="3">
    <source>
        <dbReference type="EMBL" id="GAA5119709.1"/>
    </source>
</evidence>
<proteinExistence type="predicted"/>
<protein>
    <submittedName>
        <fullName evidence="3">PHP domain-containing protein</fullName>
    </submittedName>
</protein>
<dbReference type="InterPro" id="IPR004013">
    <property type="entry name" value="PHP_dom"/>
</dbReference>
<dbReference type="Gene3D" id="3.20.20.140">
    <property type="entry name" value="Metal-dependent hydrolases"/>
    <property type="match status" value="1"/>
</dbReference>
<name>A0ABP9NIR4_9PSEU</name>
<dbReference type="EMBL" id="BAABJO010000008">
    <property type="protein sequence ID" value="GAA5119709.1"/>
    <property type="molecule type" value="Genomic_DNA"/>
</dbReference>
<gene>
    <name evidence="3" type="ORF">GCM10023320_25910</name>
</gene>
<dbReference type="InterPro" id="IPR016195">
    <property type="entry name" value="Pol/histidinol_Pase-like"/>
</dbReference>
<evidence type="ECO:0000259" key="2">
    <source>
        <dbReference type="Pfam" id="PF02811"/>
    </source>
</evidence>
<evidence type="ECO:0000256" key="1">
    <source>
        <dbReference type="SAM" id="MobiDB-lite"/>
    </source>
</evidence>
<comment type="caution">
    <text evidence="3">The sequence shown here is derived from an EMBL/GenBank/DDBJ whole genome shotgun (WGS) entry which is preliminary data.</text>
</comment>
<dbReference type="SUPFAM" id="SSF89550">
    <property type="entry name" value="PHP domain-like"/>
    <property type="match status" value="1"/>
</dbReference>
<feature type="domain" description="PHP" evidence="2">
    <location>
        <begin position="1"/>
        <end position="196"/>
    </location>
</feature>
<sequence length="263" mass="29484">MEATCRRAARLRLPSVAFTEHADLTPWVVRAEDPMSDVLRRWLRPDGRIAPRELDVEGYLDCVRRCRERYPGLRILSGVELSEPHWHPERTAALLAGGRFERVLGSVHSVGGRDEPRLVDHAMRARSPADVLRDYLAEARRMAASDAPFAVLAHIDYPVRHWPASGRPFRPADFADEFREVLTALAASGRALEINTRVPLAPELVRWWADAGGDAVSFGSDAHRPRDLAKRFAEAAETAMGCGFRPGDDPTDLWSRPREPDQV</sequence>
<evidence type="ECO:0000313" key="4">
    <source>
        <dbReference type="Proteomes" id="UP001500804"/>
    </source>
</evidence>
<dbReference type="Pfam" id="PF02811">
    <property type="entry name" value="PHP"/>
    <property type="match status" value="1"/>
</dbReference>
<dbReference type="Proteomes" id="UP001500804">
    <property type="component" value="Unassembled WGS sequence"/>
</dbReference>
<organism evidence="3 4">
    <name type="scientific">Pseudonocardia adelaidensis</name>
    <dbReference type="NCBI Taxonomy" id="648754"/>
    <lineage>
        <taxon>Bacteria</taxon>
        <taxon>Bacillati</taxon>
        <taxon>Actinomycetota</taxon>
        <taxon>Actinomycetes</taxon>
        <taxon>Pseudonocardiales</taxon>
        <taxon>Pseudonocardiaceae</taxon>
        <taxon>Pseudonocardia</taxon>
    </lineage>
</organism>
<accession>A0ABP9NIR4</accession>
<feature type="region of interest" description="Disordered" evidence="1">
    <location>
        <begin position="241"/>
        <end position="263"/>
    </location>
</feature>
<reference evidence="4" key="1">
    <citation type="journal article" date="2019" name="Int. J. Syst. Evol. Microbiol.">
        <title>The Global Catalogue of Microorganisms (GCM) 10K type strain sequencing project: providing services to taxonomists for standard genome sequencing and annotation.</title>
        <authorList>
            <consortium name="The Broad Institute Genomics Platform"/>
            <consortium name="The Broad Institute Genome Sequencing Center for Infectious Disease"/>
            <person name="Wu L."/>
            <person name="Ma J."/>
        </authorList>
    </citation>
    <scope>NUCLEOTIDE SEQUENCE [LARGE SCALE GENOMIC DNA]</scope>
    <source>
        <strain evidence="4">JCM 18302</strain>
    </source>
</reference>
<keyword evidence="4" id="KW-1185">Reference proteome</keyword>